<dbReference type="Gene3D" id="3.40.50.300">
    <property type="entry name" value="P-loop containing nucleotide triphosphate hydrolases"/>
    <property type="match status" value="1"/>
</dbReference>
<reference evidence="2 3" key="1">
    <citation type="submission" date="2009-11" db="EMBL/GenBank/DDBJ databases">
        <title>Annotation of Allomyces macrogynus ATCC 38327.</title>
        <authorList>
            <consortium name="The Broad Institute Genome Sequencing Platform"/>
            <person name="Russ C."/>
            <person name="Cuomo C."/>
            <person name="Burger G."/>
            <person name="Gray M.W."/>
            <person name="Holland P.W.H."/>
            <person name="King N."/>
            <person name="Lang F.B.F."/>
            <person name="Roger A.J."/>
            <person name="Ruiz-Trillo I."/>
            <person name="Young S.K."/>
            <person name="Zeng Q."/>
            <person name="Gargeya S."/>
            <person name="Fitzgerald M."/>
            <person name="Haas B."/>
            <person name="Abouelleil A."/>
            <person name="Alvarado L."/>
            <person name="Arachchi H.M."/>
            <person name="Berlin A."/>
            <person name="Chapman S.B."/>
            <person name="Gearin G."/>
            <person name="Goldberg J."/>
            <person name="Griggs A."/>
            <person name="Gujja S."/>
            <person name="Hansen M."/>
            <person name="Heiman D."/>
            <person name="Howarth C."/>
            <person name="Larimer J."/>
            <person name="Lui A."/>
            <person name="MacDonald P.J.P."/>
            <person name="McCowen C."/>
            <person name="Montmayeur A."/>
            <person name="Murphy C."/>
            <person name="Neiman D."/>
            <person name="Pearson M."/>
            <person name="Priest M."/>
            <person name="Roberts A."/>
            <person name="Saif S."/>
            <person name="Shea T."/>
            <person name="Sisk P."/>
            <person name="Stolte C."/>
            <person name="Sykes S."/>
            <person name="Wortman J."/>
            <person name="Nusbaum C."/>
            <person name="Birren B."/>
        </authorList>
    </citation>
    <scope>NUCLEOTIDE SEQUENCE [LARGE SCALE GENOMIC DNA]</scope>
    <source>
        <strain evidence="2 3">ATCC 38327</strain>
    </source>
</reference>
<dbReference type="InterPro" id="IPR045455">
    <property type="entry name" value="NrS-1_pol-like_helicase"/>
</dbReference>
<keyword evidence="3" id="KW-1185">Reference proteome</keyword>
<sequence length="759" mass="87362">MARLDKLLDDSRQVVLREFINMDVLKDLIQKHSGVQADIKKKLKTYFTLFNSTYGDGKETVYSFKGKKRNDEKRFGRLYATSISLQGLKKDFRGALAAGVLQDIDMVAAAPSIFKGILSFYNLSCKAIDLYIENRQEALTKYKLKDKHDFLKILFNEHSTNKLHPELLEMHHTMYDVAYPQISSDYPTIVKFSKERYTAVPNKGSVMANVFQAVESIVLMEAVELFRDHGIVPSVLCFDGIMVVKDEQMNGEFLEKLYQHTMERTGFDIKWAEKELKSDGKLEQKEFPEHCDDVDAFVKAKIDEDQDFDSDWSYRVLHHLSRCKDPEDRESWRKVLQKYVGEFLRKDLAVGRYYFRPSVNEEWGVNVPPTTVSTVMGHQFMSCAPAVKRRIFDFYKPQWGAYSSKTFIEYFNAFPGFAATNLNCQVPREDVSEYLNYLLEVICSSRETEFKYVLKWLQELFTSGTSNGIALALTGLEGAGKGFLFESISQYLLGTKLCIPLNNAAQFLSGTFNSELENKSLVLFDEMPSSSGKERLAAFDKFKNMVTDSRTIINEKCVRRYEVKNINNFMIASNNKNILPLTKTGRRVFVLNVSNKRRCDRKYFKQLDEYVRKNADKIFTYICNVDLSDLDLADFPRNEDRDAIVEASADPISALFQEFVEYGGFPRNLMETGRAVEVEKQMTCAELYEIYLKFVQKRFPGNNTMSMTAFGVMLRDAIDLQQGGDARLFAKKRVQQNGHREVLWIYQGPAAMDLSDDDE</sequence>
<feature type="domain" description="NrS-1 polymerase-like helicase" evidence="1">
    <location>
        <begin position="473"/>
        <end position="587"/>
    </location>
</feature>
<name>A0A0L0T4L0_ALLM3</name>
<proteinExistence type="predicted"/>
<evidence type="ECO:0000313" key="2">
    <source>
        <dbReference type="EMBL" id="KNE69758.1"/>
    </source>
</evidence>
<dbReference type="eggNOG" id="ENOG502S6HH">
    <property type="taxonomic scope" value="Eukaryota"/>
</dbReference>
<gene>
    <name evidence="2" type="ORF">AMAG_14298</name>
</gene>
<dbReference type="Proteomes" id="UP000054350">
    <property type="component" value="Unassembled WGS sequence"/>
</dbReference>
<protein>
    <recommendedName>
        <fullName evidence="1">NrS-1 polymerase-like helicase domain-containing protein</fullName>
    </recommendedName>
</protein>
<reference evidence="3" key="2">
    <citation type="submission" date="2009-11" db="EMBL/GenBank/DDBJ databases">
        <title>The Genome Sequence of Allomyces macrogynus strain ATCC 38327.</title>
        <authorList>
            <consortium name="The Broad Institute Genome Sequencing Platform"/>
            <person name="Russ C."/>
            <person name="Cuomo C."/>
            <person name="Shea T."/>
            <person name="Young S.K."/>
            <person name="Zeng Q."/>
            <person name="Koehrsen M."/>
            <person name="Haas B."/>
            <person name="Borodovsky M."/>
            <person name="Guigo R."/>
            <person name="Alvarado L."/>
            <person name="Berlin A."/>
            <person name="Borenstein D."/>
            <person name="Chen Z."/>
            <person name="Engels R."/>
            <person name="Freedman E."/>
            <person name="Gellesch M."/>
            <person name="Goldberg J."/>
            <person name="Griggs A."/>
            <person name="Gujja S."/>
            <person name="Heiman D."/>
            <person name="Hepburn T."/>
            <person name="Howarth C."/>
            <person name="Jen D."/>
            <person name="Larson L."/>
            <person name="Lewis B."/>
            <person name="Mehta T."/>
            <person name="Park D."/>
            <person name="Pearson M."/>
            <person name="Roberts A."/>
            <person name="Saif S."/>
            <person name="Shenoy N."/>
            <person name="Sisk P."/>
            <person name="Stolte C."/>
            <person name="Sykes S."/>
            <person name="Walk T."/>
            <person name="White J."/>
            <person name="Yandava C."/>
            <person name="Burger G."/>
            <person name="Gray M.W."/>
            <person name="Holland P.W.H."/>
            <person name="King N."/>
            <person name="Lang F.B.F."/>
            <person name="Roger A.J."/>
            <person name="Ruiz-Trillo I."/>
            <person name="Lander E."/>
            <person name="Nusbaum C."/>
        </authorList>
    </citation>
    <scope>NUCLEOTIDE SEQUENCE [LARGE SCALE GENOMIC DNA]</scope>
    <source>
        <strain evidence="3">ATCC 38327</strain>
    </source>
</reference>
<dbReference type="InterPro" id="IPR027417">
    <property type="entry name" value="P-loop_NTPase"/>
</dbReference>
<dbReference type="STRING" id="578462.A0A0L0T4L0"/>
<dbReference type="EMBL" id="GG745362">
    <property type="protein sequence ID" value="KNE69758.1"/>
    <property type="molecule type" value="Genomic_DNA"/>
</dbReference>
<dbReference type="VEuPathDB" id="FungiDB:AMAG_14298"/>
<accession>A0A0L0T4L0</accession>
<organism evidence="2 3">
    <name type="scientific">Allomyces macrogynus (strain ATCC 38327)</name>
    <name type="common">Allomyces javanicus var. macrogynus</name>
    <dbReference type="NCBI Taxonomy" id="578462"/>
    <lineage>
        <taxon>Eukaryota</taxon>
        <taxon>Fungi</taxon>
        <taxon>Fungi incertae sedis</taxon>
        <taxon>Blastocladiomycota</taxon>
        <taxon>Blastocladiomycetes</taxon>
        <taxon>Blastocladiales</taxon>
        <taxon>Blastocladiaceae</taxon>
        <taxon>Allomyces</taxon>
    </lineage>
</organism>
<evidence type="ECO:0000313" key="3">
    <source>
        <dbReference type="Proteomes" id="UP000054350"/>
    </source>
</evidence>
<evidence type="ECO:0000259" key="1">
    <source>
        <dbReference type="Pfam" id="PF19263"/>
    </source>
</evidence>
<dbReference type="AlphaFoldDB" id="A0A0L0T4L0"/>
<dbReference type="Pfam" id="PF19263">
    <property type="entry name" value="DUF5906"/>
    <property type="match status" value="1"/>
</dbReference>